<dbReference type="AlphaFoldDB" id="A0A841JW77"/>
<sequence length="250" mass="29169">MALDLHCYFDEGNQADSTQYSHVTLTAACGTPKQWQKFERDWTALFPKYHMAFFHATEHKNQTDLMEDFASVAHEHSRRGGNRDSFRHGLYIFSATIPLDDYNKARNDNPQVPVDAYDILIREVFFRCVEWGSKVIGAREYHLIFDDLEPYRGYVCDWKRNPKALKEYPMLNDCSITKGNMRKTPGLQLADLFAFSHSNRSAQNGNIWHQMVMGVDQHVYDFSYEDLLIPVEAAIEKRDYWKLPKRAATK</sequence>
<evidence type="ECO:0000313" key="2">
    <source>
        <dbReference type="Proteomes" id="UP000538666"/>
    </source>
</evidence>
<gene>
    <name evidence="1" type="ORF">HNQ77_003614</name>
</gene>
<evidence type="ECO:0008006" key="3">
    <source>
        <dbReference type="Google" id="ProtNLM"/>
    </source>
</evidence>
<name>A0A841JW77_9BACT</name>
<reference evidence="1 2" key="1">
    <citation type="submission" date="2020-08" db="EMBL/GenBank/DDBJ databases">
        <title>Genomic Encyclopedia of Type Strains, Phase IV (KMG-IV): sequencing the most valuable type-strain genomes for metagenomic binning, comparative biology and taxonomic classification.</title>
        <authorList>
            <person name="Goeker M."/>
        </authorList>
    </citation>
    <scope>NUCLEOTIDE SEQUENCE [LARGE SCALE GENOMIC DNA]</scope>
    <source>
        <strain evidence="1 2">DSM 103733</strain>
    </source>
</reference>
<dbReference type="OrthoDB" id="9801783at2"/>
<dbReference type="RefSeq" id="WP_050060698.1">
    <property type="nucleotide sequence ID" value="NZ_JACHEK010000007.1"/>
</dbReference>
<proteinExistence type="predicted"/>
<dbReference type="Pfam" id="PF12686">
    <property type="entry name" value="DUF3800"/>
    <property type="match status" value="1"/>
</dbReference>
<dbReference type="EMBL" id="JACHEK010000007">
    <property type="protein sequence ID" value="MBB6145653.1"/>
    <property type="molecule type" value="Genomic_DNA"/>
</dbReference>
<evidence type="ECO:0000313" key="1">
    <source>
        <dbReference type="EMBL" id="MBB6145653.1"/>
    </source>
</evidence>
<comment type="caution">
    <text evidence="1">The sequence shown here is derived from an EMBL/GenBank/DDBJ whole genome shotgun (WGS) entry which is preliminary data.</text>
</comment>
<accession>A0A841JW77</accession>
<dbReference type="Proteomes" id="UP000538666">
    <property type="component" value="Unassembled WGS sequence"/>
</dbReference>
<protein>
    <recommendedName>
        <fullName evidence="3">DUF3800 domain-containing protein</fullName>
    </recommendedName>
</protein>
<keyword evidence="2" id="KW-1185">Reference proteome</keyword>
<organism evidence="1 2">
    <name type="scientific">Silvibacterium bohemicum</name>
    <dbReference type="NCBI Taxonomy" id="1577686"/>
    <lineage>
        <taxon>Bacteria</taxon>
        <taxon>Pseudomonadati</taxon>
        <taxon>Acidobacteriota</taxon>
        <taxon>Terriglobia</taxon>
        <taxon>Terriglobales</taxon>
        <taxon>Acidobacteriaceae</taxon>
        <taxon>Silvibacterium</taxon>
    </lineage>
</organism>
<dbReference type="InterPro" id="IPR024524">
    <property type="entry name" value="DUF3800"/>
</dbReference>